<evidence type="ECO:0000313" key="5">
    <source>
        <dbReference type="EMBL" id="TLD70501.1"/>
    </source>
</evidence>
<dbReference type="GO" id="GO:0005737">
    <property type="term" value="C:cytoplasm"/>
    <property type="evidence" value="ECO:0007669"/>
    <property type="project" value="UniProtKB-SubCell"/>
</dbReference>
<comment type="caution">
    <text evidence="5">The sequence shown here is derived from an EMBL/GenBank/DDBJ whole genome shotgun (WGS) entry which is preliminary data.</text>
</comment>
<dbReference type="Proteomes" id="UP000306196">
    <property type="component" value="Unassembled WGS sequence"/>
</dbReference>
<evidence type="ECO:0000313" key="6">
    <source>
        <dbReference type="Proteomes" id="UP000306196"/>
    </source>
</evidence>
<keyword evidence="3 4" id="KW-0546">Nucleotide metabolism</keyword>
<feature type="site" description="Important for substrate specificity" evidence="4">
    <location>
        <position position="20"/>
    </location>
</feature>
<dbReference type="NCBIfam" id="TIGR00172">
    <property type="entry name" value="maf"/>
    <property type="match status" value="1"/>
</dbReference>
<protein>
    <recommendedName>
        <fullName evidence="4">dTTP/UTP pyrophosphatase</fullName>
        <shortName evidence="4">dTTPase/UTPase</shortName>
        <ecNumber evidence="4">3.6.1.9</ecNumber>
    </recommendedName>
    <alternativeName>
        <fullName evidence="4">Nucleoside triphosphate pyrophosphatase</fullName>
    </alternativeName>
    <alternativeName>
        <fullName evidence="4">Nucleotide pyrophosphatase</fullName>
        <shortName evidence="4">Nucleotide PPase</shortName>
    </alternativeName>
</protein>
<dbReference type="Pfam" id="PF02545">
    <property type="entry name" value="Maf"/>
    <property type="match status" value="1"/>
</dbReference>
<keyword evidence="4" id="KW-0963">Cytoplasm</keyword>
<evidence type="ECO:0000256" key="3">
    <source>
        <dbReference type="ARBA" id="ARBA00023080"/>
    </source>
</evidence>
<feature type="active site" description="Proton acceptor" evidence="4">
    <location>
        <position position="77"/>
    </location>
</feature>
<feature type="site" description="Important for substrate specificity" evidence="4">
    <location>
        <position position="161"/>
    </location>
</feature>
<dbReference type="InterPro" id="IPR029001">
    <property type="entry name" value="ITPase-like_fam"/>
</dbReference>
<dbReference type="CDD" id="cd00555">
    <property type="entry name" value="Maf"/>
    <property type="match status" value="1"/>
</dbReference>
<dbReference type="RefSeq" id="WP_138086557.1">
    <property type="nucleotide sequence ID" value="NZ_VAUV01000008.1"/>
</dbReference>
<dbReference type="PANTHER" id="PTHR43213">
    <property type="entry name" value="BIFUNCTIONAL DTTP/UTP PYROPHOSPHATASE/METHYLTRANSFERASE PROTEIN-RELATED"/>
    <property type="match status" value="1"/>
</dbReference>
<dbReference type="GO" id="GO:0036218">
    <property type="term" value="F:dTTP diphosphatase activity"/>
    <property type="evidence" value="ECO:0007669"/>
    <property type="project" value="RHEA"/>
</dbReference>
<reference evidence="5 6" key="1">
    <citation type="submission" date="2019-05" db="EMBL/GenBank/DDBJ databases">
        <title>Verrucobacter flavum gen. nov., sp. nov. a new member of the family Verrucomicrobiaceae.</title>
        <authorList>
            <person name="Szuroczki S."/>
            <person name="Abbaszade G."/>
            <person name="Szabo A."/>
            <person name="Felfoldi T."/>
            <person name="Schumann P."/>
            <person name="Boka K."/>
            <person name="Keki Z."/>
            <person name="Toumi M."/>
            <person name="Toth E."/>
        </authorList>
    </citation>
    <scope>NUCLEOTIDE SEQUENCE [LARGE SCALE GENOMIC DNA]</scope>
    <source>
        <strain evidence="5 6">MG-N-17</strain>
    </source>
</reference>
<gene>
    <name evidence="5" type="primary">maf</name>
    <name evidence="5" type="ORF">FEM03_12310</name>
</gene>
<dbReference type="GO" id="GO:0009117">
    <property type="term" value="P:nucleotide metabolic process"/>
    <property type="evidence" value="ECO:0007669"/>
    <property type="project" value="UniProtKB-KW"/>
</dbReference>
<dbReference type="SUPFAM" id="SSF52972">
    <property type="entry name" value="ITPase-like"/>
    <property type="match status" value="1"/>
</dbReference>
<sequence length="202" mass="21791">MSAPASMPTQRLILASASPRRVELLSEAGYQFEVRIPEVEESHDPTLSCEALTLENARLKASVITHQQPGALVIAADTLVYLDNIPFGKPNDLSHAAEMLRQLSNRTHTVCTGVAIASSDGFEKTFAVLSQVTFKSLNDALIADYHSRIQPLDKAGAYAVQDESAMIIHSVTGSWSNVKGLPMEKLMEELTALGIESTPSGL</sequence>
<dbReference type="OrthoDB" id="9807767at2"/>
<dbReference type="HAMAP" id="MF_00528">
    <property type="entry name" value="Maf"/>
    <property type="match status" value="1"/>
</dbReference>
<comment type="similarity">
    <text evidence="4">Belongs to the Maf family. YhdE subfamily.</text>
</comment>
<name>A0A5R8KDX7_9BACT</name>
<comment type="catalytic activity">
    <reaction evidence="4">
        <text>dTTP + H2O = dTMP + diphosphate + H(+)</text>
        <dbReference type="Rhea" id="RHEA:28534"/>
        <dbReference type="ChEBI" id="CHEBI:15377"/>
        <dbReference type="ChEBI" id="CHEBI:15378"/>
        <dbReference type="ChEBI" id="CHEBI:33019"/>
        <dbReference type="ChEBI" id="CHEBI:37568"/>
        <dbReference type="ChEBI" id="CHEBI:63528"/>
        <dbReference type="EC" id="3.6.1.9"/>
    </reaction>
</comment>
<dbReference type="AlphaFoldDB" id="A0A5R8KDX7"/>
<evidence type="ECO:0000256" key="1">
    <source>
        <dbReference type="ARBA" id="ARBA00001968"/>
    </source>
</evidence>
<dbReference type="GO" id="GO:0036221">
    <property type="term" value="F:UTP diphosphatase activity"/>
    <property type="evidence" value="ECO:0007669"/>
    <property type="project" value="RHEA"/>
</dbReference>
<dbReference type="PIRSF" id="PIRSF006305">
    <property type="entry name" value="Maf"/>
    <property type="match status" value="1"/>
</dbReference>
<comment type="cofactor">
    <cofactor evidence="1 4">
        <name>a divalent metal cation</name>
        <dbReference type="ChEBI" id="CHEBI:60240"/>
    </cofactor>
</comment>
<keyword evidence="6" id="KW-1185">Reference proteome</keyword>
<comment type="function">
    <text evidence="4">Nucleoside triphosphate pyrophosphatase that hydrolyzes dTTP and UTP. May have a dual role in cell division arrest and in preventing the incorporation of modified nucleotides into cellular nucleic acids.</text>
</comment>
<evidence type="ECO:0000256" key="4">
    <source>
        <dbReference type="HAMAP-Rule" id="MF_00528"/>
    </source>
</evidence>
<dbReference type="PANTHER" id="PTHR43213:SF5">
    <property type="entry name" value="BIFUNCTIONAL DTTP_UTP PYROPHOSPHATASE_METHYLTRANSFERASE PROTEIN-RELATED"/>
    <property type="match status" value="1"/>
</dbReference>
<dbReference type="InterPro" id="IPR003697">
    <property type="entry name" value="Maf-like"/>
</dbReference>
<keyword evidence="2 4" id="KW-0378">Hydrolase</keyword>
<dbReference type="EC" id="3.6.1.9" evidence="4"/>
<proteinExistence type="inferred from homology"/>
<accession>A0A5R8KDX7</accession>
<comment type="subcellular location">
    <subcellularLocation>
        <location evidence="4">Cytoplasm</location>
    </subcellularLocation>
</comment>
<comment type="catalytic activity">
    <reaction evidence="4">
        <text>UTP + H2O = UMP + diphosphate + H(+)</text>
        <dbReference type="Rhea" id="RHEA:29395"/>
        <dbReference type="ChEBI" id="CHEBI:15377"/>
        <dbReference type="ChEBI" id="CHEBI:15378"/>
        <dbReference type="ChEBI" id="CHEBI:33019"/>
        <dbReference type="ChEBI" id="CHEBI:46398"/>
        <dbReference type="ChEBI" id="CHEBI:57865"/>
        <dbReference type="EC" id="3.6.1.9"/>
    </reaction>
</comment>
<feature type="site" description="Important for substrate specificity" evidence="4">
    <location>
        <position position="78"/>
    </location>
</feature>
<dbReference type="EMBL" id="VAUV01000008">
    <property type="protein sequence ID" value="TLD70501.1"/>
    <property type="molecule type" value="Genomic_DNA"/>
</dbReference>
<comment type="caution">
    <text evidence="4">Lacks conserved residue(s) required for the propagation of feature annotation.</text>
</comment>
<dbReference type="Gene3D" id="3.90.950.10">
    <property type="match status" value="1"/>
</dbReference>
<evidence type="ECO:0000256" key="2">
    <source>
        <dbReference type="ARBA" id="ARBA00022801"/>
    </source>
</evidence>
<organism evidence="5 6">
    <name type="scientific">Phragmitibacter flavus</name>
    <dbReference type="NCBI Taxonomy" id="2576071"/>
    <lineage>
        <taxon>Bacteria</taxon>
        <taxon>Pseudomonadati</taxon>
        <taxon>Verrucomicrobiota</taxon>
        <taxon>Verrucomicrobiia</taxon>
        <taxon>Verrucomicrobiales</taxon>
        <taxon>Verrucomicrobiaceae</taxon>
        <taxon>Phragmitibacter</taxon>
    </lineage>
</organism>